<gene>
    <name evidence="1" type="ORF">SAMN06295879_3582</name>
</gene>
<dbReference type="RefSeq" id="WP_139368829.1">
    <property type="nucleotide sequence ID" value="NZ_FUYG01000013.1"/>
</dbReference>
<evidence type="ECO:0000313" key="1">
    <source>
        <dbReference type="EMBL" id="SKB02759.1"/>
    </source>
</evidence>
<evidence type="ECO:0000313" key="2">
    <source>
        <dbReference type="Proteomes" id="UP000189735"/>
    </source>
</evidence>
<organism evidence="1 2">
    <name type="scientific">Agreia bicolorata</name>
    <dbReference type="NCBI Taxonomy" id="110935"/>
    <lineage>
        <taxon>Bacteria</taxon>
        <taxon>Bacillati</taxon>
        <taxon>Actinomycetota</taxon>
        <taxon>Actinomycetes</taxon>
        <taxon>Micrococcales</taxon>
        <taxon>Microbacteriaceae</taxon>
        <taxon>Agreia</taxon>
    </lineage>
</organism>
<accession>A0A1T4YLT2</accession>
<dbReference type="EMBL" id="FUYG01000013">
    <property type="protein sequence ID" value="SKB02759.1"/>
    <property type="molecule type" value="Genomic_DNA"/>
</dbReference>
<evidence type="ECO:0008006" key="3">
    <source>
        <dbReference type="Google" id="ProtNLM"/>
    </source>
</evidence>
<name>A0A1T4YLT2_9MICO</name>
<dbReference type="AlphaFoldDB" id="A0A1T4YLT2"/>
<proteinExistence type="predicted"/>
<protein>
    <recommendedName>
        <fullName evidence="3">20S proteasome, alpha and beta subunits</fullName>
    </recommendedName>
</protein>
<reference evidence="2" key="1">
    <citation type="submission" date="2017-02" db="EMBL/GenBank/DDBJ databases">
        <authorList>
            <person name="Varghese N."/>
            <person name="Submissions S."/>
        </authorList>
    </citation>
    <scope>NUCLEOTIDE SEQUENCE [LARGE SCALE GENOMIC DNA]</scope>
    <source>
        <strain evidence="2">VKM Ac-2052</strain>
    </source>
</reference>
<dbReference type="Proteomes" id="UP000189735">
    <property type="component" value="Unassembled WGS sequence"/>
</dbReference>
<sequence length="268" mass="29203">MTTLIAWAAVDQRRVSSIYIASDSRISWGSSHLWDQGCKTFAAAETPHIFGYWGDVLFPSIALPTVLDQLAASAISPTSSGFSAIGGAIQSLWTDYPKPEKRDFGIVMATRRGRGMEAVFELGIMTFEASTETWDIREADMPESSSQLHLAGSGSTEVRKAWHLWEDSSQGGTSRAIYSAFAEALAEGKDPRSGGGPQLVALQQTGPGRRFGTVYQGKRYLAGAQIQESAARATAVNWFNELFERVDGGDGRRLVNAQRHAPRRSKRA</sequence>